<evidence type="ECO:0000313" key="1">
    <source>
        <dbReference type="EMBL" id="CAA9567669.1"/>
    </source>
</evidence>
<organism evidence="1">
    <name type="scientific">uncultured Thermomicrobiales bacterium</name>
    <dbReference type="NCBI Taxonomy" id="1645740"/>
    <lineage>
        <taxon>Bacteria</taxon>
        <taxon>Pseudomonadati</taxon>
        <taxon>Thermomicrobiota</taxon>
        <taxon>Thermomicrobia</taxon>
        <taxon>Thermomicrobiales</taxon>
        <taxon>environmental samples</taxon>
    </lineage>
</organism>
<name>A0A6J4V349_9BACT</name>
<protein>
    <submittedName>
        <fullName evidence="1">Uncharacterized protein</fullName>
    </submittedName>
</protein>
<sequence>MCRMISVWDEVTRPSGWAGPSMVTTLFQDDSSDPRGMVSGGL</sequence>
<proteinExistence type="predicted"/>
<reference evidence="1" key="1">
    <citation type="submission" date="2020-02" db="EMBL/GenBank/DDBJ databases">
        <authorList>
            <person name="Meier V. D."/>
        </authorList>
    </citation>
    <scope>NUCLEOTIDE SEQUENCE</scope>
    <source>
        <strain evidence="1">AVDCRST_MAG70</strain>
    </source>
</reference>
<dbReference type="EMBL" id="CADCWH010000353">
    <property type="protein sequence ID" value="CAA9567669.1"/>
    <property type="molecule type" value="Genomic_DNA"/>
</dbReference>
<accession>A0A6J4V349</accession>
<dbReference type="AlphaFoldDB" id="A0A6J4V349"/>
<gene>
    <name evidence="1" type="ORF">AVDCRST_MAG70-2185</name>
</gene>